<dbReference type="PANTHER" id="PTHR11743">
    <property type="entry name" value="VOLTAGE-DEPENDENT ANION-SELECTIVE CHANNEL"/>
    <property type="match status" value="1"/>
</dbReference>
<evidence type="ECO:0000256" key="4">
    <source>
        <dbReference type="ARBA" id="ARBA00022452"/>
    </source>
</evidence>
<feature type="region of interest" description="Disordered" evidence="11">
    <location>
        <begin position="136"/>
        <end position="157"/>
    </location>
</feature>
<keyword evidence="13" id="KW-1185">Reference proteome</keyword>
<evidence type="ECO:0000256" key="8">
    <source>
        <dbReference type="ARBA" id="ARBA00023114"/>
    </source>
</evidence>
<comment type="similarity">
    <text evidence="2">Belongs to the eukaryotic mitochondrial porin family.</text>
</comment>
<keyword evidence="10" id="KW-0472">Membrane</keyword>
<evidence type="ECO:0000256" key="7">
    <source>
        <dbReference type="ARBA" id="ARBA00023065"/>
    </source>
</evidence>
<dbReference type="STRING" id="43041.A0A182KF34"/>
<dbReference type="GO" id="GO:0015288">
    <property type="term" value="F:porin activity"/>
    <property type="evidence" value="ECO:0007669"/>
    <property type="project" value="UniProtKB-KW"/>
</dbReference>
<dbReference type="Pfam" id="PF01459">
    <property type="entry name" value="Porin_3"/>
    <property type="match status" value="2"/>
</dbReference>
<accession>A0A182KF34</accession>
<keyword evidence="3" id="KW-0813">Transport</keyword>
<dbReference type="CDD" id="cd07306">
    <property type="entry name" value="Porin3_VDAC"/>
    <property type="match status" value="1"/>
</dbReference>
<reference evidence="12" key="2">
    <citation type="submission" date="2020-05" db="UniProtKB">
        <authorList>
            <consortium name="EnsemblMetazoa"/>
        </authorList>
    </citation>
    <scope>IDENTIFICATION</scope>
    <source>
        <strain evidence="12">ACHKN1017</strain>
    </source>
</reference>
<dbReference type="PRINTS" id="PR00185">
    <property type="entry name" value="EUKARYTPORIN"/>
</dbReference>
<name>A0A182KF34_9DIPT</name>
<evidence type="ECO:0000313" key="12">
    <source>
        <dbReference type="EnsemblMetazoa" id="ACHR009372-PA"/>
    </source>
</evidence>
<evidence type="ECO:0000256" key="9">
    <source>
        <dbReference type="ARBA" id="ARBA00023128"/>
    </source>
</evidence>
<evidence type="ECO:0000256" key="2">
    <source>
        <dbReference type="ARBA" id="ARBA00007780"/>
    </source>
</evidence>
<dbReference type="VEuPathDB" id="VectorBase:ACHR009372"/>
<proteinExistence type="inferred from homology"/>
<protein>
    <submittedName>
        <fullName evidence="12">Uncharacterized protein</fullName>
    </submittedName>
</protein>
<evidence type="ECO:0000256" key="5">
    <source>
        <dbReference type="ARBA" id="ARBA00022692"/>
    </source>
</evidence>
<evidence type="ECO:0000256" key="10">
    <source>
        <dbReference type="ARBA" id="ARBA00023136"/>
    </source>
</evidence>
<keyword evidence="6" id="KW-1000">Mitochondrion outer membrane</keyword>
<dbReference type="AlphaFoldDB" id="A0A182KF34"/>
<reference evidence="13" key="1">
    <citation type="submission" date="2013-03" db="EMBL/GenBank/DDBJ databases">
        <title>The Genome Sequence of Anopheles christyi ACHKN1017.</title>
        <authorList>
            <consortium name="The Broad Institute Genomics Platform"/>
            <person name="Neafsey D.E."/>
            <person name="Besansky N."/>
            <person name="Walker B."/>
            <person name="Young S.K."/>
            <person name="Zeng Q."/>
            <person name="Gargeya S."/>
            <person name="Fitzgerald M."/>
            <person name="Haas B."/>
            <person name="Abouelleil A."/>
            <person name="Allen A.W."/>
            <person name="Alvarado L."/>
            <person name="Arachchi H.M."/>
            <person name="Berlin A.M."/>
            <person name="Chapman S.B."/>
            <person name="Gainer-Dewar J."/>
            <person name="Goldberg J."/>
            <person name="Griggs A."/>
            <person name="Gujja S."/>
            <person name="Hansen M."/>
            <person name="Howarth C."/>
            <person name="Imamovic A."/>
            <person name="Ireland A."/>
            <person name="Larimer J."/>
            <person name="McCowan C."/>
            <person name="Murphy C."/>
            <person name="Pearson M."/>
            <person name="Poon T.W."/>
            <person name="Priest M."/>
            <person name="Roberts A."/>
            <person name="Saif S."/>
            <person name="Shea T."/>
            <person name="Sisk P."/>
            <person name="Sykes S."/>
            <person name="Wortman J."/>
            <person name="Nusbaum C."/>
            <person name="Birren B."/>
        </authorList>
    </citation>
    <scope>NUCLEOTIDE SEQUENCE [LARGE SCALE GENOMIC DNA]</scope>
    <source>
        <strain evidence="13">ACHKN1017</strain>
    </source>
</reference>
<organism evidence="12 13">
    <name type="scientific">Anopheles christyi</name>
    <dbReference type="NCBI Taxonomy" id="43041"/>
    <lineage>
        <taxon>Eukaryota</taxon>
        <taxon>Metazoa</taxon>
        <taxon>Ecdysozoa</taxon>
        <taxon>Arthropoda</taxon>
        <taxon>Hexapoda</taxon>
        <taxon>Insecta</taxon>
        <taxon>Pterygota</taxon>
        <taxon>Neoptera</taxon>
        <taxon>Endopterygota</taxon>
        <taxon>Diptera</taxon>
        <taxon>Nematocera</taxon>
        <taxon>Culicoidea</taxon>
        <taxon>Culicidae</taxon>
        <taxon>Anophelinae</taxon>
        <taxon>Anopheles</taxon>
    </lineage>
</organism>
<feature type="compositionally biased region" description="Low complexity" evidence="11">
    <location>
        <begin position="137"/>
        <end position="157"/>
    </location>
</feature>
<comment type="subcellular location">
    <subcellularLocation>
        <location evidence="1">Mitochondrion outer membrane</location>
    </subcellularLocation>
</comment>
<keyword evidence="7" id="KW-0406">Ion transport</keyword>
<dbReference type="InterPro" id="IPR027246">
    <property type="entry name" value="Porin_Euk/Tom40"/>
</dbReference>
<evidence type="ECO:0000256" key="11">
    <source>
        <dbReference type="SAM" id="MobiDB-lite"/>
    </source>
</evidence>
<evidence type="ECO:0000256" key="1">
    <source>
        <dbReference type="ARBA" id="ARBA00004294"/>
    </source>
</evidence>
<dbReference type="InterPro" id="IPR023614">
    <property type="entry name" value="Porin_dom_sf"/>
</dbReference>
<sequence length="340" mass="37116">MAPPSYSDLGKQARDVFNKGYHFGLWKLDVKTKTNSGVEFSTSGHSNQDTGKVFGSLETKYKVKEYGLNFSEKWNTDNTLTSEVSVENQLVKGLKVSFDGMFVPHTGYVMLTSLNRRASFGYGVSYKYRRRRSVAENGNSASLPSPSGNGNSSSSTNEVCTLSYRSKTGRFKTAYSHDRVRADADFNVDLSGPLVNASGVAAYQGWLAGYQVAFDSQKSKITANNFALGYSAGDFVLHTNVNDGREFGGMIYQRCNDRLETAVQLSWASGSNATKFGMAAKYDLDKEACVRAKVNNQSQIGLGYQQKLRDGITLTLSTLVDGKNFNAGGHKIGVALELEA</sequence>
<dbReference type="PANTHER" id="PTHR11743:SF70">
    <property type="entry name" value="GH26960P-RELATED"/>
    <property type="match status" value="1"/>
</dbReference>
<dbReference type="GO" id="GO:0046930">
    <property type="term" value="C:pore complex"/>
    <property type="evidence" value="ECO:0007669"/>
    <property type="project" value="UniProtKB-KW"/>
</dbReference>
<keyword evidence="9" id="KW-0496">Mitochondrion</keyword>
<evidence type="ECO:0000313" key="13">
    <source>
        <dbReference type="Proteomes" id="UP000075881"/>
    </source>
</evidence>
<evidence type="ECO:0000256" key="3">
    <source>
        <dbReference type="ARBA" id="ARBA00022448"/>
    </source>
</evidence>
<dbReference type="EnsemblMetazoa" id="ACHR009372-RA">
    <property type="protein sequence ID" value="ACHR009372-PA"/>
    <property type="gene ID" value="ACHR009372"/>
</dbReference>
<dbReference type="Gene3D" id="2.40.160.10">
    <property type="entry name" value="Porin"/>
    <property type="match status" value="1"/>
</dbReference>
<keyword evidence="8" id="KW-0626">Porin</keyword>
<dbReference type="GO" id="GO:0008308">
    <property type="term" value="F:voltage-gated monoatomic anion channel activity"/>
    <property type="evidence" value="ECO:0007669"/>
    <property type="project" value="InterPro"/>
</dbReference>
<dbReference type="Proteomes" id="UP000075881">
    <property type="component" value="Unassembled WGS sequence"/>
</dbReference>
<evidence type="ECO:0000256" key="6">
    <source>
        <dbReference type="ARBA" id="ARBA00022787"/>
    </source>
</evidence>
<dbReference type="InterPro" id="IPR001925">
    <property type="entry name" value="Porin_Euk"/>
</dbReference>
<dbReference type="GO" id="GO:0005741">
    <property type="term" value="C:mitochondrial outer membrane"/>
    <property type="evidence" value="ECO:0007669"/>
    <property type="project" value="UniProtKB-SubCell"/>
</dbReference>
<keyword evidence="5" id="KW-0812">Transmembrane</keyword>
<keyword evidence="4" id="KW-1134">Transmembrane beta strand</keyword>
<dbReference type="FunFam" id="2.40.160.10:FF:000001">
    <property type="entry name" value="Voltage-dependent anion-selective channel protein 2"/>
    <property type="match status" value="1"/>
</dbReference>